<evidence type="ECO:0000256" key="1">
    <source>
        <dbReference type="ARBA" id="ARBA00001974"/>
    </source>
</evidence>
<accession>A0ABQ0MIR9</accession>
<dbReference type="Gene3D" id="1.10.45.10">
    <property type="entry name" value="Vanillyl-alcohol Oxidase, Chain A, domain 4"/>
    <property type="match status" value="1"/>
</dbReference>
<feature type="domain" description="FAD-binding PCMH-type" evidence="5">
    <location>
        <begin position="53"/>
        <end position="232"/>
    </location>
</feature>
<dbReference type="InterPro" id="IPR051914">
    <property type="entry name" value="FAD-linked_OxidoTrans_Type4"/>
</dbReference>
<keyword evidence="7" id="KW-1185">Reference proteome</keyword>
<dbReference type="Gene3D" id="3.30.465.10">
    <property type="match status" value="1"/>
</dbReference>
<dbReference type="SUPFAM" id="SSF56176">
    <property type="entry name" value="FAD-binding/transporter-associated domain-like"/>
    <property type="match status" value="1"/>
</dbReference>
<dbReference type="Pfam" id="PF02913">
    <property type="entry name" value="FAD-oxidase_C"/>
    <property type="match status" value="1"/>
</dbReference>
<dbReference type="PANTHER" id="PTHR42934:SF2">
    <property type="entry name" value="GLYCOLATE OXIDASE SUBUNIT GLCD"/>
    <property type="match status" value="1"/>
</dbReference>
<protein>
    <submittedName>
        <fullName evidence="6">FAD-binding protein</fullName>
    </submittedName>
</protein>
<comment type="caution">
    <text evidence="6">The sequence shown here is derived from an EMBL/GenBank/DDBJ whole genome shotgun (WGS) entry which is preliminary data.</text>
</comment>
<reference evidence="6 7" key="1">
    <citation type="submission" date="2017-04" db="EMBL/GenBank/DDBJ databases">
        <authorList>
            <consortium name="Geobacter pelophilus Genome Sequencing"/>
            <person name="Aoyagi T."/>
            <person name="Koike H."/>
            <person name="Hori T."/>
        </authorList>
    </citation>
    <scope>NUCLEOTIDE SEQUENCE [LARGE SCALE GENOMIC DNA]</scope>
    <source>
        <strain evidence="6 7">Drf2</strain>
    </source>
</reference>
<dbReference type="PROSITE" id="PS51387">
    <property type="entry name" value="FAD_PCMH"/>
    <property type="match status" value="1"/>
</dbReference>
<dbReference type="Gene3D" id="3.30.70.2740">
    <property type="match status" value="1"/>
</dbReference>
<dbReference type="InterPro" id="IPR016171">
    <property type="entry name" value="Vanillyl_alc_oxidase_C-sub2"/>
</dbReference>
<evidence type="ECO:0000259" key="5">
    <source>
        <dbReference type="PROSITE" id="PS51387"/>
    </source>
</evidence>
<evidence type="ECO:0000313" key="6">
    <source>
        <dbReference type="EMBL" id="GAW66986.1"/>
    </source>
</evidence>
<dbReference type="Proteomes" id="UP000194153">
    <property type="component" value="Unassembled WGS sequence"/>
</dbReference>
<evidence type="ECO:0000256" key="3">
    <source>
        <dbReference type="ARBA" id="ARBA00022827"/>
    </source>
</evidence>
<dbReference type="InterPro" id="IPR016169">
    <property type="entry name" value="FAD-bd_PCMH_sub2"/>
</dbReference>
<evidence type="ECO:0000313" key="7">
    <source>
        <dbReference type="Proteomes" id="UP000194153"/>
    </source>
</evidence>
<reference evidence="7" key="2">
    <citation type="submission" date="2017-05" db="EMBL/GenBank/DDBJ databases">
        <title>Draft genome sequence of Geobacter pelophilus, a iron(III)-reducing bacteria.</title>
        <authorList>
            <person name="Aoyagi T."/>
            <person name="Koike H."/>
            <person name="Morita T."/>
            <person name="Sato Y."/>
            <person name="Habe H."/>
            <person name="Hori T."/>
        </authorList>
    </citation>
    <scope>NUCLEOTIDE SEQUENCE [LARGE SCALE GENOMIC DNA]</scope>
    <source>
        <strain evidence="7">Drf2</strain>
    </source>
</reference>
<dbReference type="InterPro" id="IPR016164">
    <property type="entry name" value="FAD-linked_Oxase-like_C"/>
</dbReference>
<dbReference type="InterPro" id="IPR016166">
    <property type="entry name" value="FAD-bd_PCMH"/>
</dbReference>
<sequence length="474" mass="50648">MERKPRHFIQELKGTDAMEKSFIKALAGIVGEANTLTDPESLACYGYDSTPELQSRPGAVLLPGSAEEISQVMALCHEAGVRVTPRGSGTNLSGGSISFDAGVVLQTSRLNRILEIDEENLTATVETGVITSALHREVEAKGLFYPPDPGSMNISTMGGNVAENSGGLRGLKYGVTDDYVMGLKTMLADGDLLKTGGKVVKDVAGYNLNQLLVSSEGTLGVFTEITVKLIPKPVAKKTMLVHFPQLEQAALTVSHIIAARIIPATLEFLDRVTIKCVEDYAHVGLPLDVDAVLLIEVDGHPAQVEEDAAGIRQICERHHCSFFQTAAGPEEALKLATARRVALSALARMRPTTILEDATVPRSCIAPMVKLIQDTARKYDLLIGTFGHAGDGNLHPTCLTDERNPDEIARAHKAFGEIFEATIAMGGTITGEHGVGVAKKKYLPKLVGESGLRVMRGIKGALDPKGILNPGKIF</sequence>
<dbReference type="PANTHER" id="PTHR42934">
    <property type="entry name" value="GLYCOLATE OXIDASE SUBUNIT GLCD"/>
    <property type="match status" value="1"/>
</dbReference>
<dbReference type="Pfam" id="PF01565">
    <property type="entry name" value="FAD_binding_4"/>
    <property type="match status" value="1"/>
</dbReference>
<dbReference type="InterPro" id="IPR036318">
    <property type="entry name" value="FAD-bd_PCMH-like_sf"/>
</dbReference>
<dbReference type="InterPro" id="IPR004113">
    <property type="entry name" value="FAD-bd_oxidored_4_C"/>
</dbReference>
<organism evidence="6 7">
    <name type="scientific">Geoanaerobacter pelophilus</name>
    <dbReference type="NCBI Taxonomy" id="60036"/>
    <lineage>
        <taxon>Bacteria</taxon>
        <taxon>Pseudomonadati</taxon>
        <taxon>Thermodesulfobacteriota</taxon>
        <taxon>Desulfuromonadia</taxon>
        <taxon>Geobacterales</taxon>
        <taxon>Geobacteraceae</taxon>
        <taxon>Geoanaerobacter</taxon>
    </lineage>
</organism>
<evidence type="ECO:0000256" key="4">
    <source>
        <dbReference type="ARBA" id="ARBA00023002"/>
    </source>
</evidence>
<gene>
    <name evidence="6" type="ORF">GPEL0_01r2584</name>
</gene>
<dbReference type="SUPFAM" id="SSF55103">
    <property type="entry name" value="FAD-linked oxidases, C-terminal domain"/>
    <property type="match status" value="1"/>
</dbReference>
<dbReference type="EMBL" id="BDQG01000001">
    <property type="protein sequence ID" value="GAW66986.1"/>
    <property type="molecule type" value="Genomic_DNA"/>
</dbReference>
<comment type="cofactor">
    <cofactor evidence="1">
        <name>FAD</name>
        <dbReference type="ChEBI" id="CHEBI:57692"/>
    </cofactor>
</comment>
<keyword evidence="2" id="KW-0285">Flavoprotein</keyword>
<dbReference type="InterPro" id="IPR006094">
    <property type="entry name" value="Oxid_FAD_bind_N"/>
</dbReference>
<proteinExistence type="predicted"/>
<keyword evidence="4" id="KW-0560">Oxidoreductase</keyword>
<evidence type="ECO:0000256" key="2">
    <source>
        <dbReference type="ARBA" id="ARBA00022630"/>
    </source>
</evidence>
<keyword evidence="3" id="KW-0274">FAD</keyword>
<name>A0ABQ0MIR9_9BACT</name>